<evidence type="ECO:0000313" key="3">
    <source>
        <dbReference type="Proteomes" id="UP000004994"/>
    </source>
</evidence>
<feature type="compositionally biased region" description="Basic and acidic residues" evidence="1">
    <location>
        <begin position="191"/>
        <end position="208"/>
    </location>
</feature>
<proteinExistence type="predicted"/>
<feature type="region of interest" description="Disordered" evidence="1">
    <location>
        <begin position="395"/>
        <end position="417"/>
    </location>
</feature>
<dbReference type="EnsemblPlants" id="Solyc09g059477.1.1">
    <property type="protein sequence ID" value="Solyc09g059477.1.1"/>
    <property type="gene ID" value="Solyc09g059477.1"/>
</dbReference>
<evidence type="ECO:0000256" key="1">
    <source>
        <dbReference type="SAM" id="MobiDB-lite"/>
    </source>
</evidence>
<feature type="region of interest" description="Disordered" evidence="1">
    <location>
        <begin position="1"/>
        <end position="21"/>
    </location>
</feature>
<organism evidence="2">
    <name type="scientific">Solanum lycopersicum</name>
    <name type="common">Tomato</name>
    <name type="synonym">Lycopersicon esculentum</name>
    <dbReference type="NCBI Taxonomy" id="4081"/>
    <lineage>
        <taxon>Eukaryota</taxon>
        <taxon>Viridiplantae</taxon>
        <taxon>Streptophyta</taxon>
        <taxon>Embryophyta</taxon>
        <taxon>Tracheophyta</taxon>
        <taxon>Spermatophyta</taxon>
        <taxon>Magnoliopsida</taxon>
        <taxon>eudicotyledons</taxon>
        <taxon>Gunneridae</taxon>
        <taxon>Pentapetalae</taxon>
        <taxon>asterids</taxon>
        <taxon>lamiids</taxon>
        <taxon>Solanales</taxon>
        <taxon>Solanaceae</taxon>
        <taxon>Solanoideae</taxon>
        <taxon>Solaneae</taxon>
        <taxon>Solanum</taxon>
        <taxon>Solanum subgen. Lycopersicon</taxon>
    </lineage>
</organism>
<dbReference type="PANTHER" id="PTHR48474:SF1">
    <property type="entry name" value="DUF1985 DOMAIN-CONTAINING PROTEIN"/>
    <property type="match status" value="1"/>
</dbReference>
<feature type="region of interest" description="Disordered" evidence="1">
    <location>
        <begin position="118"/>
        <end position="147"/>
    </location>
</feature>
<accession>A0A3Q7I2J8</accession>
<feature type="compositionally biased region" description="Polar residues" evidence="1">
    <location>
        <begin position="398"/>
        <end position="407"/>
    </location>
</feature>
<feature type="region of interest" description="Disordered" evidence="1">
    <location>
        <begin position="191"/>
        <end position="218"/>
    </location>
</feature>
<name>A0A3Q7I2J8_SOLLC</name>
<dbReference type="Gramene" id="Solyc09g059477.1.1">
    <property type="protein sequence ID" value="Solyc09g059477.1.1"/>
    <property type="gene ID" value="Solyc09g059477.1"/>
</dbReference>
<sequence length="527" mass="60217">MAQEYEMTIDSSSKKRKVSCYKTTVDQQKYPSDEVLHHDDEEVAQKVDDRIPRLLNWQTTNESRRYKKLMNTIFSDVNNKIKFRNITPNQRELAVLQLPPEDSEDDFQAPPLQAVKVKRKEKVGSSTSPLRKRTKKLVTGGSKQRTSGSEVEGWVKELLDFRKEVKQEFVEIRNLINDNFKTVLAAINTKRDEQEHSDDHIVPPKSNDEDGYTPPYTFNKESPSNQVLVSQCDKLESGNSETINNSDGIYPKSDDHEVFCINTPVRNLIEVDYELIAPRHTIPRVNQPSFVFDIPPQKVLGVSEKSHEDDVEQMPCPVPIRILDHMKVTTDSQFELDDQFMPSLNSIKSSITPHSTVIKGHTEQLPTTIAGCITTKADQAIIDVQLGTNGENLMIDQPISNNEQTPLPTRRNRRPGPYNTSPYLTNFGSSVGSSSSQPHIFELKHPFIFDLISGDYDITLWDAFRSWIRDGLLTKHDRKKHDQDHYKKNLAEISVAINLGVLIVDNKNWFFNLFFKGQLLNNSVRVV</sequence>
<evidence type="ECO:0008006" key="4">
    <source>
        <dbReference type="Google" id="ProtNLM"/>
    </source>
</evidence>
<protein>
    <recommendedName>
        <fullName evidence="4">Ulp1 protease family, C-terminal catalytic domain containing protein</fullName>
    </recommendedName>
</protein>
<dbReference type="PANTHER" id="PTHR48474">
    <property type="entry name" value="DUF1985 DOMAIN-CONTAINING PROTEIN"/>
    <property type="match status" value="1"/>
</dbReference>
<reference evidence="2" key="2">
    <citation type="submission" date="2019-01" db="UniProtKB">
        <authorList>
            <consortium name="EnsemblPlants"/>
        </authorList>
    </citation>
    <scope>IDENTIFICATION</scope>
    <source>
        <strain evidence="2">cv. Heinz 1706</strain>
    </source>
</reference>
<dbReference type="InParanoid" id="A0A3Q7I2J8"/>
<evidence type="ECO:0000313" key="2">
    <source>
        <dbReference type="EnsemblPlants" id="Solyc09g059477.1.1"/>
    </source>
</evidence>
<keyword evidence="3" id="KW-1185">Reference proteome</keyword>
<dbReference type="AlphaFoldDB" id="A0A3Q7I2J8"/>
<dbReference type="Proteomes" id="UP000004994">
    <property type="component" value="Chromosome 9"/>
</dbReference>
<reference evidence="2" key="1">
    <citation type="journal article" date="2012" name="Nature">
        <title>The tomato genome sequence provides insights into fleshy fruit evolution.</title>
        <authorList>
            <consortium name="Tomato Genome Consortium"/>
        </authorList>
    </citation>
    <scope>NUCLEOTIDE SEQUENCE [LARGE SCALE GENOMIC DNA]</scope>
    <source>
        <strain evidence="2">cv. Heinz 1706</strain>
    </source>
</reference>